<evidence type="ECO:0000256" key="10">
    <source>
        <dbReference type="ARBA" id="ARBA00052919"/>
    </source>
</evidence>
<sequence length="216" mass="23260">MAPQLRVFVPPHPLIQHWLGVARDGSTPSTLFRSAMAELGRWLTYEATREWLPTLETTVATPLGPCAATFVNPDVPVVIVPILRAGLALMEGAQALLPLASVYHVGFVRNEETLEASCYLNKLPDKLPPESRVLISEPMLATGGTIMALMQDLIQRGADPAYIRIISVVTAPVALQKLADTYPTLNIYAAAIDEGLDNQGYIVPGLGDAGDRTFGT</sequence>
<dbReference type="InterPro" id="IPR029057">
    <property type="entry name" value="PRTase-like"/>
</dbReference>
<dbReference type="GO" id="GO:0006223">
    <property type="term" value="P:uracil salvage"/>
    <property type="evidence" value="ECO:0007669"/>
    <property type="project" value="InterPro"/>
</dbReference>
<comment type="similarity">
    <text evidence="3">Belongs to the UPRTase family.</text>
</comment>
<evidence type="ECO:0000256" key="7">
    <source>
        <dbReference type="ARBA" id="ARBA00022679"/>
    </source>
</evidence>
<dbReference type="GO" id="GO:0005737">
    <property type="term" value="C:cytoplasm"/>
    <property type="evidence" value="ECO:0007669"/>
    <property type="project" value="UniProtKB-ARBA"/>
</dbReference>
<accession>A0A1Z3HML8</accession>
<keyword evidence="6 15" id="KW-0328">Glycosyltransferase</keyword>
<keyword evidence="8" id="KW-0547">Nucleotide-binding</keyword>
<dbReference type="InterPro" id="IPR005765">
    <property type="entry name" value="UPRT"/>
</dbReference>
<gene>
    <name evidence="15" type="primary">upp</name>
    <name evidence="15" type="ORF">XM38_024800</name>
</gene>
<evidence type="ECO:0000259" key="14">
    <source>
        <dbReference type="Pfam" id="PF14681"/>
    </source>
</evidence>
<dbReference type="Pfam" id="PF14681">
    <property type="entry name" value="UPRTase"/>
    <property type="match status" value="1"/>
</dbReference>
<dbReference type="GO" id="GO:0044206">
    <property type="term" value="P:UMP salvage"/>
    <property type="evidence" value="ECO:0007669"/>
    <property type="project" value="UniProtKB-UniPathway"/>
</dbReference>
<evidence type="ECO:0000256" key="6">
    <source>
        <dbReference type="ARBA" id="ARBA00022676"/>
    </source>
</evidence>
<dbReference type="InterPro" id="IPR000836">
    <property type="entry name" value="PRTase_dom"/>
</dbReference>
<dbReference type="GO" id="GO:0004845">
    <property type="term" value="F:uracil phosphoribosyltransferase activity"/>
    <property type="evidence" value="ECO:0007669"/>
    <property type="project" value="UniProtKB-UniRule"/>
</dbReference>
<reference evidence="15 16" key="1">
    <citation type="journal article" date="2016" name="Biochim. Biophys. Acta">
        <title>Characterization of red-shifted phycobilisomes isolated from the chlorophyll f-containing cyanobacterium Halomicronema hongdechloris.</title>
        <authorList>
            <person name="Li Y."/>
            <person name="Lin Y."/>
            <person name="Garvey C.J."/>
            <person name="Birch D."/>
            <person name="Corkery R.W."/>
            <person name="Loughlin P.C."/>
            <person name="Scheer H."/>
            <person name="Willows R.D."/>
            <person name="Chen M."/>
        </authorList>
    </citation>
    <scope>NUCLEOTIDE SEQUENCE [LARGE SCALE GENOMIC DNA]</scope>
    <source>
        <strain evidence="15 16">C2206</strain>
    </source>
</reference>
<comment type="cofactor">
    <cofactor evidence="1">
        <name>Mg(2+)</name>
        <dbReference type="ChEBI" id="CHEBI:18420"/>
    </cofactor>
</comment>
<evidence type="ECO:0000256" key="8">
    <source>
        <dbReference type="ARBA" id="ARBA00022741"/>
    </source>
</evidence>
<name>A0A1Z3HML8_9CYAN</name>
<dbReference type="SUPFAM" id="SSF53271">
    <property type="entry name" value="PRTase-like"/>
    <property type="match status" value="1"/>
</dbReference>
<dbReference type="NCBIfam" id="NF001097">
    <property type="entry name" value="PRK00129.1"/>
    <property type="match status" value="1"/>
</dbReference>
<evidence type="ECO:0000313" key="15">
    <source>
        <dbReference type="EMBL" id="ASC71528.1"/>
    </source>
</evidence>
<dbReference type="InterPro" id="IPR050054">
    <property type="entry name" value="UPRTase/APRTase"/>
</dbReference>
<keyword evidence="5" id="KW-0021">Allosteric enzyme</keyword>
<dbReference type="KEGG" id="hhg:XM38_024800"/>
<protein>
    <recommendedName>
        <fullName evidence="12 13">Uracil phosphoribosyltransferase</fullName>
        <ecNumber evidence="4 13">2.4.2.9</ecNumber>
    </recommendedName>
</protein>
<evidence type="ECO:0000256" key="1">
    <source>
        <dbReference type="ARBA" id="ARBA00001946"/>
    </source>
</evidence>
<dbReference type="PANTHER" id="PTHR32315">
    <property type="entry name" value="ADENINE PHOSPHORIBOSYLTRANSFERASE"/>
    <property type="match status" value="1"/>
</dbReference>
<evidence type="ECO:0000256" key="5">
    <source>
        <dbReference type="ARBA" id="ARBA00022533"/>
    </source>
</evidence>
<dbReference type="AlphaFoldDB" id="A0A1Z3HML8"/>
<proteinExistence type="inferred from homology"/>
<comment type="pathway">
    <text evidence="2">Pyrimidine metabolism; UMP biosynthesis via salvage pathway; UMP from uracil: step 1/1.</text>
</comment>
<feature type="domain" description="Phosphoribosyltransferase" evidence="14">
    <location>
        <begin position="9"/>
        <end position="216"/>
    </location>
</feature>
<keyword evidence="9" id="KW-0342">GTP-binding</keyword>
<evidence type="ECO:0000256" key="11">
    <source>
        <dbReference type="ARBA" id="ARBA00056901"/>
    </source>
</evidence>
<dbReference type="OrthoDB" id="9781675at2"/>
<dbReference type="Gene3D" id="3.40.50.2020">
    <property type="match status" value="1"/>
</dbReference>
<comment type="function">
    <text evidence="11">Catalyzes the conversion of uracil and 5-phospho-alpha-D-ribose 1-diphosphate (PRPP) to UMP and diphosphate.</text>
</comment>
<dbReference type="Proteomes" id="UP000191901">
    <property type="component" value="Chromosome"/>
</dbReference>
<evidence type="ECO:0000256" key="9">
    <source>
        <dbReference type="ARBA" id="ARBA00023134"/>
    </source>
</evidence>
<dbReference type="EC" id="2.4.2.9" evidence="4 13"/>
<evidence type="ECO:0000256" key="4">
    <source>
        <dbReference type="ARBA" id="ARBA00011894"/>
    </source>
</evidence>
<evidence type="ECO:0000256" key="12">
    <source>
        <dbReference type="ARBA" id="ARBA00072146"/>
    </source>
</evidence>
<keyword evidence="7 15" id="KW-0808">Transferase</keyword>
<dbReference type="PANTHER" id="PTHR32315:SF4">
    <property type="entry name" value="URACIL PHOSPHORIBOSYLTRANSFERASE, CHLOROPLASTIC"/>
    <property type="match status" value="1"/>
</dbReference>
<evidence type="ECO:0000313" key="16">
    <source>
        <dbReference type="Proteomes" id="UP000191901"/>
    </source>
</evidence>
<dbReference type="GO" id="GO:0005525">
    <property type="term" value="F:GTP binding"/>
    <property type="evidence" value="ECO:0007669"/>
    <property type="project" value="UniProtKB-KW"/>
</dbReference>
<organism evidence="15 16">
    <name type="scientific">Halomicronema hongdechloris C2206</name>
    <dbReference type="NCBI Taxonomy" id="1641165"/>
    <lineage>
        <taxon>Bacteria</taxon>
        <taxon>Bacillati</taxon>
        <taxon>Cyanobacteriota</taxon>
        <taxon>Cyanophyceae</taxon>
        <taxon>Nodosilineales</taxon>
        <taxon>Nodosilineaceae</taxon>
        <taxon>Halomicronema</taxon>
    </lineage>
</organism>
<dbReference type="UniPathway" id="UPA00574">
    <property type="reaction ID" value="UER00636"/>
</dbReference>
<evidence type="ECO:0000256" key="2">
    <source>
        <dbReference type="ARBA" id="ARBA00005180"/>
    </source>
</evidence>
<dbReference type="CDD" id="cd06223">
    <property type="entry name" value="PRTases_typeI"/>
    <property type="match status" value="1"/>
</dbReference>
<dbReference type="RefSeq" id="WP_088429947.1">
    <property type="nucleotide sequence ID" value="NZ_CP021983.2"/>
</dbReference>
<comment type="catalytic activity">
    <reaction evidence="10">
        <text>UMP + diphosphate = 5-phospho-alpha-D-ribose 1-diphosphate + uracil</text>
        <dbReference type="Rhea" id="RHEA:13017"/>
        <dbReference type="ChEBI" id="CHEBI:17568"/>
        <dbReference type="ChEBI" id="CHEBI:33019"/>
        <dbReference type="ChEBI" id="CHEBI:57865"/>
        <dbReference type="ChEBI" id="CHEBI:58017"/>
        <dbReference type="EC" id="2.4.2.9"/>
    </reaction>
</comment>
<dbReference type="EMBL" id="CP021983">
    <property type="protein sequence ID" value="ASC71528.1"/>
    <property type="molecule type" value="Genomic_DNA"/>
</dbReference>
<evidence type="ECO:0000256" key="3">
    <source>
        <dbReference type="ARBA" id="ARBA00009516"/>
    </source>
</evidence>
<dbReference type="NCBIfam" id="TIGR01091">
    <property type="entry name" value="upp"/>
    <property type="match status" value="1"/>
</dbReference>
<dbReference type="FunFam" id="3.40.50.2020:FF:000003">
    <property type="entry name" value="Uracil phosphoribosyltransferase"/>
    <property type="match status" value="1"/>
</dbReference>
<evidence type="ECO:0000256" key="13">
    <source>
        <dbReference type="NCBIfam" id="TIGR01091"/>
    </source>
</evidence>
<keyword evidence="16" id="KW-1185">Reference proteome</keyword>